<protein>
    <submittedName>
        <fullName evidence="9">M28 family metallopeptidase</fullName>
    </submittedName>
</protein>
<proteinExistence type="predicted"/>
<evidence type="ECO:0000256" key="1">
    <source>
        <dbReference type="ARBA" id="ARBA00022438"/>
    </source>
</evidence>
<evidence type="ECO:0000256" key="5">
    <source>
        <dbReference type="ARBA" id="ARBA00022801"/>
    </source>
</evidence>
<dbReference type="InterPro" id="IPR045175">
    <property type="entry name" value="M28_fam"/>
</dbReference>
<keyword evidence="4" id="KW-0732">Signal</keyword>
<evidence type="ECO:0000256" key="2">
    <source>
        <dbReference type="ARBA" id="ARBA00022670"/>
    </source>
</evidence>
<gene>
    <name evidence="9" type="ORF">NX780_23970</name>
</gene>
<evidence type="ECO:0000313" key="9">
    <source>
        <dbReference type="EMBL" id="MCS0599409.1"/>
    </source>
</evidence>
<dbReference type="CDD" id="cd04821">
    <property type="entry name" value="PA_M28_1_2"/>
    <property type="match status" value="1"/>
</dbReference>
<evidence type="ECO:0000256" key="4">
    <source>
        <dbReference type="ARBA" id="ARBA00022729"/>
    </source>
</evidence>
<keyword evidence="1" id="KW-0031">Aminopeptidase</keyword>
<organism evidence="9 10">
    <name type="scientific">Massilia agri</name>
    <dbReference type="NCBI Taxonomy" id="1886785"/>
    <lineage>
        <taxon>Bacteria</taxon>
        <taxon>Pseudomonadati</taxon>
        <taxon>Pseudomonadota</taxon>
        <taxon>Betaproteobacteria</taxon>
        <taxon>Burkholderiales</taxon>
        <taxon>Oxalobacteraceae</taxon>
        <taxon>Telluria group</taxon>
        <taxon>Massilia</taxon>
    </lineage>
</organism>
<evidence type="ECO:0000259" key="8">
    <source>
        <dbReference type="Pfam" id="PF04389"/>
    </source>
</evidence>
<evidence type="ECO:0000313" key="10">
    <source>
        <dbReference type="Proteomes" id="UP001206572"/>
    </source>
</evidence>
<dbReference type="SUPFAM" id="SSF52025">
    <property type="entry name" value="PA domain"/>
    <property type="match status" value="1"/>
</dbReference>
<accession>A0ABT2AT36</accession>
<dbReference type="PANTHER" id="PTHR12147:SF56">
    <property type="entry name" value="AMINOPEPTIDASE YDR415C-RELATED"/>
    <property type="match status" value="1"/>
</dbReference>
<keyword evidence="5" id="KW-0378">Hydrolase</keyword>
<evidence type="ECO:0000256" key="7">
    <source>
        <dbReference type="SAM" id="MobiDB-lite"/>
    </source>
</evidence>
<dbReference type="SUPFAM" id="SSF53187">
    <property type="entry name" value="Zn-dependent exopeptidases"/>
    <property type="match status" value="1"/>
</dbReference>
<dbReference type="InterPro" id="IPR007484">
    <property type="entry name" value="Peptidase_M28"/>
</dbReference>
<dbReference type="Gene3D" id="3.50.30.30">
    <property type="match status" value="1"/>
</dbReference>
<keyword evidence="6" id="KW-0862">Zinc</keyword>
<dbReference type="CDD" id="cd05660">
    <property type="entry name" value="M28_like_PA"/>
    <property type="match status" value="1"/>
</dbReference>
<keyword evidence="2" id="KW-0645">Protease</keyword>
<feature type="domain" description="Peptidase M28" evidence="8">
    <location>
        <begin position="290"/>
        <end position="492"/>
    </location>
</feature>
<comment type="caution">
    <text evidence="9">The sequence shown here is derived from an EMBL/GenBank/DDBJ whole genome shotgun (WGS) entry which is preliminary data.</text>
</comment>
<dbReference type="InterPro" id="IPR046450">
    <property type="entry name" value="PA_dom_sf"/>
</dbReference>
<dbReference type="Proteomes" id="UP001206572">
    <property type="component" value="Unassembled WGS sequence"/>
</dbReference>
<evidence type="ECO:0000256" key="6">
    <source>
        <dbReference type="ARBA" id="ARBA00022833"/>
    </source>
</evidence>
<dbReference type="EMBL" id="JANUHA010000028">
    <property type="protein sequence ID" value="MCS0599409.1"/>
    <property type="molecule type" value="Genomic_DNA"/>
</dbReference>
<keyword evidence="10" id="KW-1185">Reference proteome</keyword>
<dbReference type="Gene3D" id="3.40.630.10">
    <property type="entry name" value="Zn peptidases"/>
    <property type="match status" value="1"/>
</dbReference>
<keyword evidence="3" id="KW-0479">Metal-binding</keyword>
<name>A0ABT2AT36_9BURK</name>
<reference evidence="9 10" key="1">
    <citation type="submission" date="2022-08" db="EMBL/GenBank/DDBJ databases">
        <title>Reclassification of Massilia species as members of the genera Telluria, Duganella, Pseudoduganella, Mokoshia gen. nov. and Zemynaea gen. nov. using orthogonal and non-orthogonal genome-based approaches.</title>
        <authorList>
            <person name="Bowman J.P."/>
        </authorList>
    </citation>
    <scope>NUCLEOTIDE SEQUENCE [LARGE SCALE GENOMIC DNA]</scope>
    <source>
        <strain evidence="9 10">JCM 31661</strain>
    </source>
</reference>
<sequence>MGLAVTTAQAADGPRFDPKRLAQDVKTLSSDEFEGRSPNSAGETRTVDYLVQQFKAAGLQPGGDLAGGKRAWTQDVPLGRFEIKGPVALSLVEAGKTRSLKQGDDMAVRASMSGMKQVSFKNAPLVFVGYGVTAPERKWDDFKGVDLKGKLAVVLINDPDFETGQGEFGGKAMTYYGRWTYKYEEMARRGALGTIIVHETAPASYGWATVKNSNTNVMYDVVRKEPLKSHAPMEAWIQRDLAAGIFKSAGFDFDALKKQAQTRDFKPVELKGVTLSADYAVDAQVIKSKNVVAIRPGSKQPDQVVIYSGHWDHLGVGQPDAKGDKIYNGAVDNATGIAAMLELARAYGKAPAPARSVVFLAVTAEEKGLLGSEYYASNPLYPLASTVAVINLDALSPYGPANNFTISGSAKLELLDQLVAKAKGWNMRYSPDPKPEAGYFFRSDHFPFAKRGVPAISFGSGNDWVQGGVKAGKASEEAYTEKNYHQPSDNFDPGWSFTGMARDLELLYALGSDLANSGKWPNWAAESEFRAARDQSASLRK</sequence>
<evidence type="ECO:0000256" key="3">
    <source>
        <dbReference type="ARBA" id="ARBA00022723"/>
    </source>
</evidence>
<feature type="region of interest" description="Disordered" evidence="7">
    <location>
        <begin position="1"/>
        <end position="21"/>
    </location>
</feature>
<dbReference type="PANTHER" id="PTHR12147">
    <property type="entry name" value="METALLOPEPTIDASE M28 FAMILY MEMBER"/>
    <property type="match status" value="1"/>
</dbReference>
<dbReference type="Pfam" id="PF04389">
    <property type="entry name" value="Peptidase_M28"/>
    <property type="match status" value="1"/>
</dbReference>